<dbReference type="InterPro" id="IPR022893">
    <property type="entry name" value="Shikimate_DH_fam"/>
</dbReference>
<feature type="domain" description="Shikimate dehydrogenase substrate binding N-terminal" evidence="4">
    <location>
        <begin position="19"/>
        <end position="100"/>
    </location>
</feature>
<evidence type="ECO:0000256" key="2">
    <source>
        <dbReference type="ARBA" id="ARBA00023002"/>
    </source>
</evidence>
<protein>
    <submittedName>
        <fullName evidence="5">Shikimate dehydrogenase</fullName>
    </submittedName>
</protein>
<keyword evidence="3" id="KW-0057">Aromatic amino acid biosynthesis</keyword>
<dbReference type="GO" id="GO:0019632">
    <property type="term" value="P:shikimate metabolic process"/>
    <property type="evidence" value="ECO:0007669"/>
    <property type="project" value="TreeGrafter"/>
</dbReference>
<dbReference type="InterPro" id="IPR013708">
    <property type="entry name" value="Shikimate_DH-bd_N"/>
</dbReference>
<dbReference type="GO" id="GO:0050661">
    <property type="term" value="F:NADP binding"/>
    <property type="evidence" value="ECO:0007669"/>
    <property type="project" value="TreeGrafter"/>
</dbReference>
<dbReference type="InterPro" id="IPR036291">
    <property type="entry name" value="NAD(P)-bd_dom_sf"/>
</dbReference>
<dbReference type="GO" id="GO:0005829">
    <property type="term" value="C:cytosol"/>
    <property type="evidence" value="ECO:0007669"/>
    <property type="project" value="TreeGrafter"/>
</dbReference>
<dbReference type="RefSeq" id="WP_187081428.1">
    <property type="nucleotide sequence ID" value="NZ_JACORU010000003.1"/>
</dbReference>
<organism evidence="5 6">
    <name type="scientific">Ramlibacter albus</name>
    <dbReference type="NCBI Taxonomy" id="2079448"/>
    <lineage>
        <taxon>Bacteria</taxon>
        <taxon>Pseudomonadati</taxon>
        <taxon>Pseudomonadota</taxon>
        <taxon>Betaproteobacteria</taxon>
        <taxon>Burkholderiales</taxon>
        <taxon>Comamonadaceae</taxon>
        <taxon>Ramlibacter</taxon>
    </lineage>
</organism>
<sequence length="283" mass="29730">MQPRSLRIDGRTELIAHLGYPTHSFKAPLIYNPYFADAGINALVVPMACRAEDFAAVLRSFFRLENARGALITMPHKVSVVSLLDEASAAVKVAGACNAVKRLPDGRLVGDQFDGAGFVRGVQRKGFEVHGASALVVGSGGVGSAISAALAGAGIGMLALFDVNAASATGLAERLRTHYPQVQVTTGSNDPSGHDLVVNATPLGMEPGDPLPVDVSRLDPRTFAGEVVMRSEMTPFLQAAAARGCGVQVGTDMLFEMIPPYLEFFGLPATTPENLRSLARLDG</sequence>
<evidence type="ECO:0000259" key="4">
    <source>
        <dbReference type="Pfam" id="PF08501"/>
    </source>
</evidence>
<dbReference type="PANTHER" id="PTHR21089:SF1">
    <property type="entry name" value="BIFUNCTIONAL 3-DEHYDROQUINATE DEHYDRATASE_SHIKIMATE DEHYDROGENASE, CHLOROPLASTIC"/>
    <property type="match status" value="1"/>
</dbReference>
<keyword evidence="2" id="KW-0560">Oxidoreductase</keyword>
<comment type="pathway">
    <text evidence="1">Metabolic intermediate biosynthesis; chorismate biosynthesis; chorismate from D-erythrose 4-phosphate and phosphoenolpyruvate: step 4/7.</text>
</comment>
<reference evidence="5" key="1">
    <citation type="submission" date="2020-08" db="EMBL/GenBank/DDBJ databases">
        <title>Ramlibacter sp. GTP1 16S ribosomal RNA gene genome sequencing and assembly.</title>
        <authorList>
            <person name="Kang M."/>
        </authorList>
    </citation>
    <scope>NUCLEOTIDE SEQUENCE</scope>
    <source>
        <strain evidence="5">GTP1</strain>
    </source>
</reference>
<gene>
    <name evidence="5" type="ORF">H8R02_10940</name>
</gene>
<evidence type="ECO:0000256" key="3">
    <source>
        <dbReference type="ARBA" id="ARBA00023141"/>
    </source>
</evidence>
<evidence type="ECO:0000256" key="1">
    <source>
        <dbReference type="ARBA" id="ARBA00004871"/>
    </source>
</evidence>
<dbReference type="Gene3D" id="3.40.50.720">
    <property type="entry name" value="NAD(P)-binding Rossmann-like Domain"/>
    <property type="match status" value="1"/>
</dbReference>
<keyword evidence="6" id="KW-1185">Reference proteome</keyword>
<dbReference type="GO" id="GO:0009073">
    <property type="term" value="P:aromatic amino acid family biosynthetic process"/>
    <property type="evidence" value="ECO:0007669"/>
    <property type="project" value="UniProtKB-KW"/>
</dbReference>
<keyword evidence="3" id="KW-0028">Amino-acid biosynthesis</keyword>
<dbReference type="EMBL" id="JACORU010000003">
    <property type="protein sequence ID" value="MBC5764970.1"/>
    <property type="molecule type" value="Genomic_DNA"/>
</dbReference>
<dbReference type="SUPFAM" id="SSF53223">
    <property type="entry name" value="Aminoacid dehydrogenase-like, N-terminal domain"/>
    <property type="match status" value="1"/>
</dbReference>
<accession>A0A923M6P2</accession>
<dbReference type="InterPro" id="IPR046346">
    <property type="entry name" value="Aminoacid_DH-like_N_sf"/>
</dbReference>
<name>A0A923M6P2_9BURK</name>
<dbReference type="PANTHER" id="PTHR21089">
    <property type="entry name" value="SHIKIMATE DEHYDROGENASE"/>
    <property type="match status" value="1"/>
</dbReference>
<dbReference type="GO" id="GO:0009423">
    <property type="term" value="P:chorismate biosynthetic process"/>
    <property type="evidence" value="ECO:0007669"/>
    <property type="project" value="TreeGrafter"/>
</dbReference>
<comment type="caution">
    <text evidence="5">The sequence shown here is derived from an EMBL/GenBank/DDBJ whole genome shotgun (WGS) entry which is preliminary data.</text>
</comment>
<dbReference type="Gene3D" id="3.40.50.10860">
    <property type="entry name" value="Leucine Dehydrogenase, chain A, domain 1"/>
    <property type="match status" value="1"/>
</dbReference>
<dbReference type="AlphaFoldDB" id="A0A923M6P2"/>
<dbReference type="GO" id="GO:0004764">
    <property type="term" value="F:shikimate 3-dehydrogenase (NADP+) activity"/>
    <property type="evidence" value="ECO:0007669"/>
    <property type="project" value="InterPro"/>
</dbReference>
<dbReference type="SUPFAM" id="SSF51735">
    <property type="entry name" value="NAD(P)-binding Rossmann-fold domains"/>
    <property type="match status" value="1"/>
</dbReference>
<dbReference type="Pfam" id="PF08501">
    <property type="entry name" value="Shikimate_dh_N"/>
    <property type="match status" value="1"/>
</dbReference>
<dbReference type="CDD" id="cd01065">
    <property type="entry name" value="NAD_bind_Shikimate_DH"/>
    <property type="match status" value="1"/>
</dbReference>
<proteinExistence type="predicted"/>
<dbReference type="Proteomes" id="UP000596827">
    <property type="component" value="Unassembled WGS sequence"/>
</dbReference>
<evidence type="ECO:0000313" key="6">
    <source>
        <dbReference type="Proteomes" id="UP000596827"/>
    </source>
</evidence>
<evidence type="ECO:0000313" key="5">
    <source>
        <dbReference type="EMBL" id="MBC5764970.1"/>
    </source>
</evidence>